<feature type="compositionally biased region" description="Polar residues" evidence="1">
    <location>
        <begin position="231"/>
        <end position="240"/>
    </location>
</feature>
<dbReference type="AlphaFoldDB" id="A0AAD7WJV8"/>
<keyword evidence="3" id="KW-1185">Reference proteome</keyword>
<feature type="compositionally biased region" description="Low complexity" evidence="1">
    <location>
        <begin position="210"/>
        <end position="220"/>
    </location>
</feature>
<protein>
    <submittedName>
        <fullName evidence="2">Uncharacterized protein</fullName>
    </submittedName>
</protein>
<evidence type="ECO:0000313" key="3">
    <source>
        <dbReference type="Proteomes" id="UP001221898"/>
    </source>
</evidence>
<sequence length="251" mass="27113">MNPPGCAQAIRPSARHPSPPPDSSLRSQAIGYPACREGNYSEQAVSVSTESSIEPACVPRPATAAGKFVSRLCAVPPPGKERKKRQGWTFRKYRCYSNLSMTQGAEGNSSLAHCIHRRGRDTAGTGDSWAANLTGIVVAMECTEQRAALERRDRDSSPVKRPCAGTQEARRVVLQTVITMSHPAAHYHDHMHARRGQTFRSVPAAVGAFVSGQVRGSSRPGVRRPRHSLSPGYQPTSTPAGSPWKPSALRP</sequence>
<gene>
    <name evidence="2" type="ORF">AAFF_G00413980</name>
</gene>
<proteinExistence type="predicted"/>
<evidence type="ECO:0000256" key="1">
    <source>
        <dbReference type="SAM" id="MobiDB-lite"/>
    </source>
</evidence>
<dbReference type="Proteomes" id="UP001221898">
    <property type="component" value="Unassembled WGS sequence"/>
</dbReference>
<organism evidence="2 3">
    <name type="scientific">Aldrovandia affinis</name>
    <dbReference type="NCBI Taxonomy" id="143900"/>
    <lineage>
        <taxon>Eukaryota</taxon>
        <taxon>Metazoa</taxon>
        <taxon>Chordata</taxon>
        <taxon>Craniata</taxon>
        <taxon>Vertebrata</taxon>
        <taxon>Euteleostomi</taxon>
        <taxon>Actinopterygii</taxon>
        <taxon>Neopterygii</taxon>
        <taxon>Teleostei</taxon>
        <taxon>Notacanthiformes</taxon>
        <taxon>Halosauridae</taxon>
        <taxon>Aldrovandia</taxon>
    </lineage>
</organism>
<dbReference type="EMBL" id="JAINUG010000084">
    <property type="protein sequence ID" value="KAJ8399360.1"/>
    <property type="molecule type" value="Genomic_DNA"/>
</dbReference>
<comment type="caution">
    <text evidence="2">The sequence shown here is derived from an EMBL/GenBank/DDBJ whole genome shotgun (WGS) entry which is preliminary data.</text>
</comment>
<evidence type="ECO:0000313" key="2">
    <source>
        <dbReference type="EMBL" id="KAJ8399360.1"/>
    </source>
</evidence>
<reference evidence="2" key="1">
    <citation type="journal article" date="2023" name="Science">
        <title>Genome structures resolve the early diversification of teleost fishes.</title>
        <authorList>
            <person name="Parey E."/>
            <person name="Louis A."/>
            <person name="Montfort J."/>
            <person name="Bouchez O."/>
            <person name="Roques C."/>
            <person name="Iampietro C."/>
            <person name="Lluch J."/>
            <person name="Castinel A."/>
            <person name="Donnadieu C."/>
            <person name="Desvignes T."/>
            <person name="Floi Bucao C."/>
            <person name="Jouanno E."/>
            <person name="Wen M."/>
            <person name="Mejri S."/>
            <person name="Dirks R."/>
            <person name="Jansen H."/>
            <person name="Henkel C."/>
            <person name="Chen W.J."/>
            <person name="Zahm M."/>
            <person name="Cabau C."/>
            <person name="Klopp C."/>
            <person name="Thompson A.W."/>
            <person name="Robinson-Rechavi M."/>
            <person name="Braasch I."/>
            <person name="Lecointre G."/>
            <person name="Bobe J."/>
            <person name="Postlethwait J.H."/>
            <person name="Berthelot C."/>
            <person name="Roest Crollius H."/>
            <person name="Guiguen Y."/>
        </authorList>
    </citation>
    <scope>NUCLEOTIDE SEQUENCE</scope>
    <source>
        <strain evidence="2">NC1722</strain>
    </source>
</reference>
<feature type="region of interest" description="Disordered" evidence="1">
    <location>
        <begin position="1"/>
        <end position="27"/>
    </location>
</feature>
<feature type="region of interest" description="Disordered" evidence="1">
    <location>
        <begin position="210"/>
        <end position="251"/>
    </location>
</feature>
<accession>A0AAD7WJV8</accession>
<name>A0AAD7WJV8_9TELE</name>